<proteinExistence type="predicted"/>
<keyword evidence="5 7" id="KW-0472">Membrane</keyword>
<comment type="subcellular location">
    <subcellularLocation>
        <location evidence="1">Cell inner membrane</location>
    </subcellularLocation>
</comment>
<evidence type="ECO:0000313" key="8">
    <source>
        <dbReference type="EMBL" id="NYT52172.1"/>
    </source>
</evidence>
<dbReference type="Pfam" id="PF03279">
    <property type="entry name" value="Lip_A_acyltrans"/>
    <property type="match status" value="1"/>
</dbReference>
<organism evidence="8 9">
    <name type="scientific">Candidatus Vesicomyosocius endoextente</name>
    <dbReference type="NCBI Taxonomy" id="2738853"/>
    <lineage>
        <taxon>Bacteria</taxon>
        <taxon>Pseudomonadati</taxon>
        <taxon>Pseudomonadota</taxon>
        <taxon>Gammaproteobacteria</taxon>
        <taxon>Candidatus Pseudothioglobaceae</taxon>
        <taxon>Candidatus Vesicomyidisocius</taxon>
    </lineage>
</organism>
<dbReference type="PIRSF" id="PIRSF026649">
    <property type="entry name" value="MsbB"/>
    <property type="match status" value="1"/>
</dbReference>
<protein>
    <submittedName>
        <fullName evidence="8">Lysophospholipid acyltransferase family protein</fullName>
    </submittedName>
</protein>
<dbReference type="PANTHER" id="PTHR30606:SF10">
    <property type="entry name" value="PHOSPHATIDYLINOSITOL MANNOSIDE ACYLTRANSFERASE"/>
    <property type="match status" value="1"/>
</dbReference>
<evidence type="ECO:0000256" key="7">
    <source>
        <dbReference type="SAM" id="Phobius"/>
    </source>
</evidence>
<sequence>MKLRKVKMIRFILWIFSIIPLKLNHFIGMVIGKYLYLTKSNSRDIVSKNIQLCFPGLNLKQQQILIRKSLVELGKGLSESGFIWFKNFDDNVKYVTNTFGMKYLKSNKAVILLVPHFGCWELVARMISLTKPVTFMYKILKNKQQNRLLLSKREQGNLLMVPANKKGVIKLQRAINKKQLIAILPDQDPGEMGSISAPFFSQNTRTMTLLVRLTRKNNAQVIMAWTKRLPDAKGYELNLKPVQILSDTNILGDDVSLMNKVIEDLVTTQPEQYLWNYKRFKSIIKY</sequence>
<keyword evidence="7" id="KW-0812">Transmembrane</keyword>
<dbReference type="EMBL" id="JACCHU010000001">
    <property type="protein sequence ID" value="NYT52172.1"/>
    <property type="molecule type" value="Genomic_DNA"/>
</dbReference>
<dbReference type="GO" id="GO:0005886">
    <property type="term" value="C:plasma membrane"/>
    <property type="evidence" value="ECO:0007669"/>
    <property type="project" value="UniProtKB-SubCell"/>
</dbReference>
<dbReference type="CDD" id="cd07984">
    <property type="entry name" value="LPLAT_LABLAT-like"/>
    <property type="match status" value="1"/>
</dbReference>
<keyword evidence="7" id="KW-1133">Transmembrane helix</keyword>
<evidence type="ECO:0000256" key="3">
    <source>
        <dbReference type="ARBA" id="ARBA00022519"/>
    </source>
</evidence>
<evidence type="ECO:0000256" key="6">
    <source>
        <dbReference type="ARBA" id="ARBA00023315"/>
    </source>
</evidence>
<feature type="transmembrane region" description="Helical" evidence="7">
    <location>
        <begin position="12"/>
        <end position="36"/>
    </location>
</feature>
<dbReference type="GO" id="GO:0016746">
    <property type="term" value="F:acyltransferase activity"/>
    <property type="evidence" value="ECO:0007669"/>
    <property type="project" value="UniProtKB-KW"/>
</dbReference>
<evidence type="ECO:0000313" key="9">
    <source>
        <dbReference type="Proteomes" id="UP000525329"/>
    </source>
</evidence>
<gene>
    <name evidence="8" type="ORF">H0A74_01100</name>
</gene>
<name>A0A853G8Y1_9GAMM</name>
<dbReference type="PANTHER" id="PTHR30606">
    <property type="entry name" value="LIPID A BIOSYNTHESIS LAUROYL ACYLTRANSFERASE"/>
    <property type="match status" value="1"/>
</dbReference>
<evidence type="ECO:0000256" key="4">
    <source>
        <dbReference type="ARBA" id="ARBA00022679"/>
    </source>
</evidence>
<evidence type="ECO:0000256" key="5">
    <source>
        <dbReference type="ARBA" id="ARBA00023136"/>
    </source>
</evidence>
<dbReference type="InterPro" id="IPR004960">
    <property type="entry name" value="LipA_acyltrans"/>
</dbReference>
<dbReference type="Proteomes" id="UP000525329">
    <property type="component" value="Unassembled WGS sequence"/>
</dbReference>
<dbReference type="GO" id="GO:0009247">
    <property type="term" value="P:glycolipid biosynthetic process"/>
    <property type="evidence" value="ECO:0007669"/>
    <property type="project" value="UniProtKB-ARBA"/>
</dbReference>
<evidence type="ECO:0000256" key="1">
    <source>
        <dbReference type="ARBA" id="ARBA00004533"/>
    </source>
</evidence>
<accession>A0A853G8Y1</accession>
<reference evidence="8 9" key="1">
    <citation type="submission" date="2020-05" db="EMBL/GenBank/DDBJ databases">
        <title>Horizontal transmission and recombination maintain forever young bacterial symbiont genomes.</title>
        <authorList>
            <person name="Russell S.L."/>
            <person name="Pepper-Tunick E."/>
            <person name="Svedberg J."/>
            <person name="Byrne A."/>
            <person name="Ruelas Castillo J."/>
            <person name="Vollmers C."/>
            <person name="Beinart R.A."/>
            <person name="Corbett-Detig R."/>
        </authorList>
    </citation>
    <scope>NUCLEOTIDE SEQUENCE [LARGE SCALE GENOMIC DNA]</scope>
    <source>
        <strain evidence="8">Monterey_2004</strain>
    </source>
</reference>
<evidence type="ECO:0000256" key="2">
    <source>
        <dbReference type="ARBA" id="ARBA00022475"/>
    </source>
</evidence>
<keyword evidence="6 8" id="KW-0012">Acyltransferase</keyword>
<keyword evidence="3" id="KW-0997">Cell inner membrane</keyword>
<keyword evidence="2" id="KW-1003">Cell membrane</keyword>
<dbReference type="AlphaFoldDB" id="A0A853G8Y1"/>
<comment type="caution">
    <text evidence="8">The sequence shown here is derived from an EMBL/GenBank/DDBJ whole genome shotgun (WGS) entry which is preliminary data.</text>
</comment>
<keyword evidence="4 8" id="KW-0808">Transferase</keyword>